<reference evidence="2 4" key="1">
    <citation type="journal article" date="2016" name="Genome Announc.">
        <title>Draft Genome Sequences of Five Rapidly Growing Mycobacterium Species, M. thermoresistibile, M. fortuitum subsp. acetamidolyticum, M. canariasense, M. brisbanense, and M. novocastrense.</title>
        <authorList>
            <person name="Katahira K."/>
            <person name="Ogura Y."/>
            <person name="Gotoh Y."/>
            <person name="Hayashi T."/>
        </authorList>
    </citation>
    <scope>NUCLEOTIDE SEQUENCE [LARGE SCALE GENOMIC DNA]</scope>
    <source>
        <strain evidence="2 4">JCM18114</strain>
    </source>
</reference>
<dbReference type="RefSeq" id="WP_067393667.1">
    <property type="nucleotide sequence ID" value="NZ_BCTA01000064.1"/>
</dbReference>
<reference evidence="3" key="3">
    <citation type="journal article" date="2022" name="BMC Genomics">
        <title>Comparative genome analysis of mycobacteria focusing on tRNA and non-coding RNA.</title>
        <authorList>
            <person name="Behra P.R.K."/>
            <person name="Pettersson B.M.F."/>
            <person name="Ramesh M."/>
            <person name="Das S."/>
            <person name="Dasgupta S."/>
            <person name="Kirsebom L.A."/>
        </authorList>
    </citation>
    <scope>NUCLEOTIDE SEQUENCE</scope>
    <source>
        <strain evidence="3">DSM 44203</strain>
    </source>
</reference>
<dbReference type="EMBL" id="JACKTI010000035">
    <property type="protein sequence ID" value="MCV7023814.1"/>
    <property type="molecule type" value="Genomic_DNA"/>
</dbReference>
<name>A0AAW5SKR9_MYCNV</name>
<keyword evidence="4" id="KW-1185">Reference proteome</keyword>
<feature type="signal peptide" evidence="1">
    <location>
        <begin position="1"/>
        <end position="18"/>
    </location>
</feature>
<comment type="caution">
    <text evidence="3">The sequence shown here is derived from an EMBL/GenBank/DDBJ whole genome shotgun (WGS) entry which is preliminary data.</text>
</comment>
<evidence type="ECO:0000256" key="1">
    <source>
        <dbReference type="SAM" id="SignalP"/>
    </source>
</evidence>
<sequence>MRKSLLAIASIAVSGVVAAPAGVASADSDLETIRQLTADGYTVNIDRVGSAAPGECTVTSVRNPTAITRLVRFGTGNRSRLIPITVSKTIQVSLFCD</sequence>
<evidence type="ECO:0000313" key="2">
    <source>
        <dbReference type="EMBL" id="GAT11244.1"/>
    </source>
</evidence>
<keyword evidence="1" id="KW-0732">Signal</keyword>
<accession>A0AAW5SKR9</accession>
<dbReference type="EMBL" id="BCTA01000064">
    <property type="protein sequence ID" value="GAT11244.1"/>
    <property type="molecule type" value="Genomic_DNA"/>
</dbReference>
<organism evidence="3 5">
    <name type="scientific">Mycolicibacterium novocastrense</name>
    <name type="common">Mycobacterium novocastrense</name>
    <dbReference type="NCBI Taxonomy" id="59813"/>
    <lineage>
        <taxon>Bacteria</taxon>
        <taxon>Bacillati</taxon>
        <taxon>Actinomycetota</taxon>
        <taxon>Actinomycetes</taxon>
        <taxon>Mycobacteriales</taxon>
        <taxon>Mycobacteriaceae</taxon>
        <taxon>Mycolicibacterium</taxon>
    </lineage>
</organism>
<evidence type="ECO:0000313" key="3">
    <source>
        <dbReference type="EMBL" id="MCV7023814.1"/>
    </source>
</evidence>
<gene>
    <name evidence="3" type="ORF">H7I77_10705</name>
    <name evidence="2" type="ORF">RMCN_4377</name>
</gene>
<dbReference type="Proteomes" id="UP000069773">
    <property type="component" value="Unassembled WGS sequence"/>
</dbReference>
<evidence type="ECO:0000313" key="5">
    <source>
        <dbReference type="Proteomes" id="UP001207528"/>
    </source>
</evidence>
<evidence type="ECO:0008006" key="6">
    <source>
        <dbReference type="Google" id="ProtNLM"/>
    </source>
</evidence>
<reference evidence="3" key="2">
    <citation type="submission" date="2020-07" db="EMBL/GenBank/DDBJ databases">
        <authorList>
            <person name="Pettersson B.M.F."/>
            <person name="Behra P.R.K."/>
            <person name="Ramesh M."/>
            <person name="Das S."/>
            <person name="Dasgupta S."/>
            <person name="Kirsebom L.A."/>
        </authorList>
    </citation>
    <scope>NUCLEOTIDE SEQUENCE</scope>
    <source>
        <strain evidence="3">DSM 44203</strain>
    </source>
</reference>
<dbReference type="AlphaFoldDB" id="A0AAW5SKR9"/>
<proteinExistence type="predicted"/>
<protein>
    <recommendedName>
        <fullName evidence="6">3-phosphoglycerate kinase</fullName>
    </recommendedName>
</protein>
<feature type="chain" id="PRO_5043711652" description="3-phosphoglycerate kinase" evidence="1">
    <location>
        <begin position="19"/>
        <end position="97"/>
    </location>
</feature>
<dbReference type="Proteomes" id="UP001207528">
    <property type="component" value="Unassembled WGS sequence"/>
</dbReference>
<evidence type="ECO:0000313" key="4">
    <source>
        <dbReference type="Proteomes" id="UP000069773"/>
    </source>
</evidence>